<protein>
    <submittedName>
        <fullName evidence="7">Tyrosyl-tRNA synthetase</fullName>
    </submittedName>
</protein>
<evidence type="ECO:0000313" key="7">
    <source>
        <dbReference type="EMBL" id="EQD48895.1"/>
    </source>
</evidence>
<proteinExistence type="predicted"/>
<evidence type="ECO:0000256" key="1">
    <source>
        <dbReference type="ARBA" id="ARBA00022598"/>
    </source>
</evidence>
<keyword evidence="1" id="KW-0436">Ligase</keyword>
<dbReference type="GO" id="GO:0005524">
    <property type="term" value="F:ATP binding"/>
    <property type="evidence" value="ECO:0007669"/>
    <property type="project" value="UniProtKB-KW"/>
</dbReference>
<evidence type="ECO:0000256" key="2">
    <source>
        <dbReference type="ARBA" id="ARBA00022741"/>
    </source>
</evidence>
<evidence type="ECO:0000256" key="3">
    <source>
        <dbReference type="ARBA" id="ARBA00022840"/>
    </source>
</evidence>
<reference evidence="7" key="1">
    <citation type="submission" date="2013-08" db="EMBL/GenBank/DDBJ databases">
        <authorList>
            <person name="Mendez C."/>
            <person name="Richter M."/>
            <person name="Ferrer M."/>
            <person name="Sanchez J."/>
        </authorList>
    </citation>
    <scope>NUCLEOTIDE SEQUENCE</scope>
</reference>
<dbReference type="InterPro" id="IPR024088">
    <property type="entry name" value="Tyr-tRNA-ligase_bac-type"/>
</dbReference>
<dbReference type="Pfam" id="PF00579">
    <property type="entry name" value="tRNA-synt_1b"/>
    <property type="match status" value="1"/>
</dbReference>
<keyword evidence="5 7" id="KW-0030">Aminoacyl-tRNA synthetase</keyword>
<keyword evidence="3" id="KW-0067">ATP-binding</keyword>
<comment type="catalytic activity">
    <reaction evidence="6">
        <text>tRNA(Tyr) + L-tyrosine + ATP = L-tyrosyl-tRNA(Tyr) + AMP + diphosphate + H(+)</text>
        <dbReference type="Rhea" id="RHEA:10220"/>
        <dbReference type="Rhea" id="RHEA-COMP:9706"/>
        <dbReference type="Rhea" id="RHEA-COMP:9707"/>
        <dbReference type="ChEBI" id="CHEBI:15378"/>
        <dbReference type="ChEBI" id="CHEBI:30616"/>
        <dbReference type="ChEBI" id="CHEBI:33019"/>
        <dbReference type="ChEBI" id="CHEBI:58315"/>
        <dbReference type="ChEBI" id="CHEBI:78442"/>
        <dbReference type="ChEBI" id="CHEBI:78536"/>
        <dbReference type="ChEBI" id="CHEBI:456215"/>
        <dbReference type="EC" id="6.1.1.1"/>
    </reaction>
</comment>
<dbReference type="InterPro" id="IPR014729">
    <property type="entry name" value="Rossmann-like_a/b/a_fold"/>
</dbReference>
<dbReference type="PANTHER" id="PTHR11766">
    <property type="entry name" value="TYROSYL-TRNA SYNTHETASE"/>
    <property type="match status" value="1"/>
</dbReference>
<keyword evidence="4" id="KW-0648">Protein biosynthesis</keyword>
<dbReference type="GO" id="GO:0004831">
    <property type="term" value="F:tyrosine-tRNA ligase activity"/>
    <property type="evidence" value="ECO:0007669"/>
    <property type="project" value="UniProtKB-EC"/>
</dbReference>
<dbReference type="InterPro" id="IPR002305">
    <property type="entry name" value="aa-tRNA-synth_Ic"/>
</dbReference>
<organism evidence="7">
    <name type="scientific">mine drainage metagenome</name>
    <dbReference type="NCBI Taxonomy" id="410659"/>
    <lineage>
        <taxon>unclassified sequences</taxon>
        <taxon>metagenomes</taxon>
        <taxon>ecological metagenomes</taxon>
    </lineage>
</organism>
<reference evidence="7" key="2">
    <citation type="journal article" date="2014" name="ISME J.">
        <title>Microbial stratification in low pH oxic and suboxic macroscopic growths along an acid mine drainage.</title>
        <authorList>
            <person name="Mendez-Garcia C."/>
            <person name="Mesa V."/>
            <person name="Sprenger R.R."/>
            <person name="Richter M."/>
            <person name="Diez M.S."/>
            <person name="Solano J."/>
            <person name="Bargiela R."/>
            <person name="Golyshina O.V."/>
            <person name="Manteca A."/>
            <person name="Ramos J.L."/>
            <person name="Gallego J.R."/>
            <person name="Llorente I."/>
            <person name="Martins Dos Santos V.A."/>
            <person name="Jensen O.N."/>
            <person name="Pelaez A.I."/>
            <person name="Sanchez J."/>
            <person name="Ferrer M."/>
        </authorList>
    </citation>
    <scope>NUCLEOTIDE SEQUENCE</scope>
</reference>
<sequence length="105" mass="12392">MLSAAQVEENSRTYLRQAGKILDTHPEKIEIRRNSEWLSKMNFGDALRLARQMTVARMLERDTFSERYKTGEAIYIHEFLYPLMQGWDSVMVEADVERRGHRSDI</sequence>
<dbReference type="EMBL" id="AUZX01010187">
    <property type="protein sequence ID" value="EQD48895.1"/>
    <property type="molecule type" value="Genomic_DNA"/>
</dbReference>
<accession>T1B3F7</accession>
<keyword evidence="2" id="KW-0547">Nucleotide-binding</keyword>
<evidence type="ECO:0000256" key="4">
    <source>
        <dbReference type="ARBA" id="ARBA00022917"/>
    </source>
</evidence>
<dbReference type="AlphaFoldDB" id="T1B3F7"/>
<evidence type="ECO:0000256" key="5">
    <source>
        <dbReference type="ARBA" id="ARBA00023146"/>
    </source>
</evidence>
<comment type="caution">
    <text evidence="7">The sequence shown here is derived from an EMBL/GenBank/DDBJ whole genome shotgun (WGS) entry which is preliminary data.</text>
</comment>
<gene>
    <name evidence="7" type="ORF">B1A_13888</name>
</gene>
<dbReference type="SUPFAM" id="SSF52374">
    <property type="entry name" value="Nucleotidylyl transferase"/>
    <property type="match status" value="1"/>
</dbReference>
<dbReference type="Gene3D" id="3.40.50.620">
    <property type="entry name" value="HUPs"/>
    <property type="match status" value="1"/>
</dbReference>
<dbReference type="GO" id="GO:0006418">
    <property type="term" value="P:tRNA aminoacylation for protein translation"/>
    <property type="evidence" value="ECO:0007669"/>
    <property type="project" value="InterPro"/>
</dbReference>
<evidence type="ECO:0000256" key="6">
    <source>
        <dbReference type="ARBA" id="ARBA00048248"/>
    </source>
</evidence>
<dbReference type="GO" id="GO:0005829">
    <property type="term" value="C:cytosol"/>
    <property type="evidence" value="ECO:0007669"/>
    <property type="project" value="TreeGrafter"/>
</dbReference>
<dbReference type="PANTHER" id="PTHR11766:SF1">
    <property type="entry name" value="TYROSINE--TRNA LIGASE"/>
    <property type="match status" value="1"/>
</dbReference>
<name>T1B3F7_9ZZZZ</name>